<reference evidence="1 2" key="1">
    <citation type="journal article" date="2013" name="Proc. Natl. Acad. Sci. U.S.A.">
        <title>Fine-scale variation in meiotic recombination in Mimulus inferred from population shotgun sequencing.</title>
        <authorList>
            <person name="Hellsten U."/>
            <person name="Wright K.M."/>
            <person name="Jenkins J."/>
            <person name="Shu S."/>
            <person name="Yuan Y."/>
            <person name="Wessler S.R."/>
            <person name="Schmutz J."/>
            <person name="Willis J.H."/>
            <person name="Rokhsar D.S."/>
        </authorList>
    </citation>
    <scope>NUCLEOTIDE SEQUENCE [LARGE SCALE GENOMIC DNA]</scope>
    <source>
        <strain evidence="2">cv. DUN x IM62</strain>
    </source>
</reference>
<dbReference type="AlphaFoldDB" id="A0A022RYH0"/>
<feature type="non-terminal residue" evidence="1">
    <location>
        <position position="1"/>
    </location>
</feature>
<accession>A0A022RYH0</accession>
<gene>
    <name evidence="1" type="ORF">MIMGU_mgv1a0211152mg</name>
</gene>
<evidence type="ECO:0000313" key="2">
    <source>
        <dbReference type="Proteomes" id="UP000030748"/>
    </source>
</evidence>
<name>A0A022RYH0_ERYGU</name>
<organism evidence="1 2">
    <name type="scientific">Erythranthe guttata</name>
    <name type="common">Yellow monkey flower</name>
    <name type="synonym">Mimulus guttatus</name>
    <dbReference type="NCBI Taxonomy" id="4155"/>
    <lineage>
        <taxon>Eukaryota</taxon>
        <taxon>Viridiplantae</taxon>
        <taxon>Streptophyta</taxon>
        <taxon>Embryophyta</taxon>
        <taxon>Tracheophyta</taxon>
        <taxon>Spermatophyta</taxon>
        <taxon>Magnoliopsida</taxon>
        <taxon>eudicotyledons</taxon>
        <taxon>Gunneridae</taxon>
        <taxon>Pentapetalae</taxon>
        <taxon>asterids</taxon>
        <taxon>lamiids</taxon>
        <taxon>Lamiales</taxon>
        <taxon>Phrymaceae</taxon>
        <taxon>Erythranthe</taxon>
    </lineage>
</organism>
<evidence type="ECO:0000313" key="1">
    <source>
        <dbReference type="EMBL" id="EYU45104.1"/>
    </source>
</evidence>
<sequence>ARQLSINGPPGVLEGLSAMADIHDGNV</sequence>
<keyword evidence="2" id="KW-1185">Reference proteome</keyword>
<protein>
    <submittedName>
        <fullName evidence="1">Uncharacterized protein</fullName>
    </submittedName>
</protein>
<dbReference type="Proteomes" id="UP000030748">
    <property type="component" value="Unassembled WGS sequence"/>
</dbReference>
<proteinExistence type="predicted"/>
<dbReference type="EMBL" id="KI630200">
    <property type="protein sequence ID" value="EYU45104.1"/>
    <property type="molecule type" value="Genomic_DNA"/>
</dbReference>